<evidence type="ECO:0000313" key="1">
    <source>
        <dbReference type="EMBL" id="ENO18276.1"/>
    </source>
</evidence>
<accession>N6X3L7</accession>
<sequence>MMHAGCAPSFSDAVSEWGLASGGECAIRMGAQTAAAEVVE</sequence>
<keyword evidence="2" id="KW-1185">Reference proteome</keyword>
<proteinExistence type="predicted"/>
<gene>
    <name evidence="1" type="ORF">HMPREF9004_0845</name>
</gene>
<reference evidence="1 2" key="1">
    <citation type="submission" date="2013-03" db="EMBL/GenBank/DDBJ databases">
        <title>Reference genome for the Human Microbiome Project.</title>
        <authorList>
            <person name="Aqrawi P."/>
            <person name="Ayvaz T."/>
            <person name="Bess C."/>
            <person name="Blankenburg K."/>
            <person name="Coyle M."/>
            <person name="Deng J."/>
            <person name="Forbes L."/>
            <person name="Fowler G."/>
            <person name="Francisco L."/>
            <person name="Fu Q."/>
            <person name="Gibbs R."/>
            <person name="Gross S."/>
            <person name="Gubbala S."/>
            <person name="Hale W."/>
            <person name="Hemphill L."/>
            <person name="Highlander S."/>
            <person name="Hirani K."/>
            <person name="Jackson L."/>
            <person name="Jakkamsetti A."/>
            <person name="Javaid M."/>
            <person name="Jayaseelan J.C."/>
            <person name="Jiang H."/>
            <person name="Joshi V."/>
            <person name="Korchina V."/>
            <person name="Kovar C."/>
            <person name="Lara F."/>
            <person name="Lee S."/>
            <person name="Liu Y."/>
            <person name="Mata R."/>
            <person name="Mathew T."/>
            <person name="Munidasa M."/>
            <person name="Muzny D."/>
            <person name="Nazareth L."/>
            <person name="Ngo R."/>
            <person name="Nguyen L."/>
            <person name="Nguyen N."/>
            <person name="Okwuonu G."/>
            <person name="Ongeri F."/>
            <person name="Palculict T."/>
            <person name="Patil S."/>
            <person name="Petrosino J."/>
            <person name="Pham C."/>
            <person name="Pham P."/>
            <person name="Pu L.-L."/>
            <person name="Qin X."/>
            <person name="Qu J."/>
            <person name="Reid J."/>
            <person name="Ross M."/>
            <person name="Ruth R."/>
            <person name="Saada N."/>
            <person name="San Lucas F."/>
            <person name="Santibanez J."/>
            <person name="Shang Y."/>
            <person name="Simmons D."/>
            <person name="Song X.-Z."/>
            <person name="Tang L.-Y."/>
            <person name="Thornton R."/>
            <person name="Warren J."/>
            <person name="Weissenberger G."/>
            <person name="Wilczek-Boney K."/>
            <person name="Worley K."/>
            <person name="Youmans B."/>
            <person name="Zhang J."/>
            <person name="Zhang L."/>
            <person name="Zhao Z."/>
            <person name="Zhou C."/>
            <person name="Zhu D."/>
            <person name="Zhu Y."/>
        </authorList>
    </citation>
    <scope>NUCLEOTIDE SEQUENCE [LARGE SCALE GENOMIC DNA]</scope>
    <source>
        <strain evidence="1 2">F0333</strain>
    </source>
</reference>
<evidence type="ECO:0000313" key="2">
    <source>
        <dbReference type="Proteomes" id="UP000013015"/>
    </source>
</evidence>
<dbReference type="EMBL" id="AQHZ01000015">
    <property type="protein sequence ID" value="ENO18276.1"/>
    <property type="molecule type" value="Genomic_DNA"/>
</dbReference>
<dbReference type="STRING" id="888050.HMPREF9004_0845"/>
<dbReference type="PATRIC" id="fig|888050.3.peg.800"/>
<comment type="caution">
    <text evidence="1">The sequence shown here is derived from an EMBL/GenBank/DDBJ whole genome shotgun (WGS) entry which is preliminary data.</text>
</comment>
<name>N6X3L7_9ACTO</name>
<organism evidence="1 2">
    <name type="scientific">Schaalia cardiffensis F0333</name>
    <dbReference type="NCBI Taxonomy" id="888050"/>
    <lineage>
        <taxon>Bacteria</taxon>
        <taxon>Bacillati</taxon>
        <taxon>Actinomycetota</taxon>
        <taxon>Actinomycetes</taxon>
        <taxon>Actinomycetales</taxon>
        <taxon>Actinomycetaceae</taxon>
        <taxon>Schaalia</taxon>
    </lineage>
</organism>
<dbReference type="AlphaFoldDB" id="N6X3L7"/>
<dbReference type="Proteomes" id="UP000013015">
    <property type="component" value="Unassembled WGS sequence"/>
</dbReference>
<protein>
    <submittedName>
        <fullName evidence="1">Uncharacterized protein</fullName>
    </submittedName>
</protein>
<dbReference type="HOGENOM" id="CLU_3283418_0_0_11"/>